<sequence>MIRLEDGEDLIRSIQQFVEELDVTTGLIHFLGALKEGRLIAGPKEPTIPPGPPFVEELGGAWETFGVASVYPGDEGKPSLHIHASAGHSDRSVTGCLRERGTTYLVVEAVIFEFLELEANREIDERSGLRLPVLKERL</sequence>
<evidence type="ECO:0000313" key="4">
    <source>
        <dbReference type="Proteomes" id="UP000053961"/>
    </source>
</evidence>
<comment type="caution">
    <text evidence="2">The sequence shown here is derived from an EMBL/GenBank/DDBJ whole genome shotgun (WGS) entry which is preliminary data.</text>
</comment>
<evidence type="ECO:0000313" key="3">
    <source>
        <dbReference type="EMBL" id="KUK97759.1"/>
    </source>
</evidence>
<dbReference type="EMBL" id="LGHB01000001">
    <property type="protein sequence ID" value="KUK97759.1"/>
    <property type="molecule type" value="Genomic_DNA"/>
</dbReference>
<evidence type="ECO:0000313" key="5">
    <source>
        <dbReference type="Proteomes" id="UP000057043"/>
    </source>
</evidence>
<feature type="domain" description="PPC" evidence="1">
    <location>
        <begin position="1"/>
        <end position="135"/>
    </location>
</feature>
<evidence type="ECO:0000313" key="2">
    <source>
        <dbReference type="EMBL" id="KUK44032.1"/>
    </source>
</evidence>
<dbReference type="PANTHER" id="PTHR34988:SF1">
    <property type="entry name" value="DNA-BINDING PROTEIN"/>
    <property type="match status" value="1"/>
</dbReference>
<gene>
    <name evidence="2" type="ORF">XD72_1611</name>
    <name evidence="3" type="ORF">XE07_0173</name>
</gene>
<dbReference type="PANTHER" id="PTHR34988">
    <property type="entry name" value="PROTEIN, PUTATIVE-RELATED"/>
    <property type="match status" value="1"/>
</dbReference>
<organism evidence="2 5">
    <name type="scientific">Methanothrix harundinacea</name>
    <dbReference type="NCBI Taxonomy" id="301375"/>
    <lineage>
        <taxon>Archaea</taxon>
        <taxon>Methanobacteriati</taxon>
        <taxon>Methanobacteriota</taxon>
        <taxon>Stenosarchaea group</taxon>
        <taxon>Methanomicrobia</taxon>
        <taxon>Methanotrichales</taxon>
        <taxon>Methanotrichaceae</taxon>
        <taxon>Methanothrix</taxon>
    </lineage>
</organism>
<dbReference type="PROSITE" id="PS51742">
    <property type="entry name" value="PPC"/>
    <property type="match status" value="1"/>
</dbReference>
<dbReference type="Pfam" id="PF03479">
    <property type="entry name" value="PCC"/>
    <property type="match status" value="1"/>
</dbReference>
<dbReference type="Proteomes" id="UP000057043">
    <property type="component" value="Unassembled WGS sequence"/>
</dbReference>
<accession>A0A101FT97</accession>
<dbReference type="SUPFAM" id="SSF117856">
    <property type="entry name" value="AF0104/ALDC/Ptd012-like"/>
    <property type="match status" value="1"/>
</dbReference>
<protein>
    <recommendedName>
        <fullName evidence="1">PPC domain-containing protein</fullName>
    </recommendedName>
</protein>
<dbReference type="PATRIC" id="fig|301375.6.peg.1188"/>
<reference evidence="3" key="1">
    <citation type="journal article" date="2015" name="MBio">
        <title>Genome-resolved metagenomic analysis reveals roles for candidate phyla and other microbial community members in biogeochemical transformations in oil reservoirs.</title>
        <authorList>
            <person name="Hu P."/>
            <person name="Tom L."/>
            <person name="Singh A."/>
            <person name="Thomas B.C."/>
            <person name="Baker B.J."/>
            <person name="Piceno Y.M."/>
            <person name="Andersen G.L."/>
            <person name="Banfield J.F."/>
        </authorList>
    </citation>
    <scope>NUCLEOTIDE SEQUENCE [LARGE SCALE GENOMIC DNA]</scope>
    <source>
        <strain evidence="3">56_747</strain>
    </source>
</reference>
<dbReference type="CDD" id="cd11378">
    <property type="entry name" value="DUF296"/>
    <property type="match status" value="1"/>
</dbReference>
<dbReference type="Proteomes" id="UP000053961">
    <property type="component" value="Unassembled WGS sequence"/>
</dbReference>
<evidence type="ECO:0000259" key="1">
    <source>
        <dbReference type="PROSITE" id="PS51742"/>
    </source>
</evidence>
<name>A0A101FT97_9EURY</name>
<dbReference type="EMBL" id="LGFT01000037">
    <property type="protein sequence ID" value="KUK44032.1"/>
    <property type="molecule type" value="Genomic_DNA"/>
</dbReference>
<reference evidence="4 5" key="2">
    <citation type="journal article" date="2015" name="MBio">
        <title>Genome-Resolved Metagenomic Analysis Reveals Roles for Candidate Phyla and Other Microbial Community Members in Biogeochemical Transformations in Oil Reservoirs.</title>
        <authorList>
            <person name="Hu P."/>
            <person name="Tom L."/>
            <person name="Singh A."/>
            <person name="Thomas B.C."/>
            <person name="Baker B.J."/>
            <person name="Piceno Y.M."/>
            <person name="Andersen G.L."/>
            <person name="Banfield J.F."/>
        </authorList>
    </citation>
    <scope>NUCLEOTIDE SEQUENCE [LARGE SCALE GENOMIC DNA]</scope>
    <source>
        <strain evidence="2">57_489</strain>
    </source>
</reference>
<proteinExistence type="predicted"/>
<dbReference type="AlphaFoldDB" id="A0A101FT97"/>
<dbReference type="Gene3D" id="3.30.1330.80">
    <property type="entry name" value="Hypothetical protein, similar to alpha- acetolactate decarboxylase, domain 2"/>
    <property type="match status" value="1"/>
</dbReference>
<dbReference type="InterPro" id="IPR005175">
    <property type="entry name" value="PPC_dom"/>
</dbReference>